<evidence type="ECO:0000313" key="4">
    <source>
        <dbReference type="Proteomes" id="UP000017840"/>
    </source>
</evidence>
<dbReference type="OrthoDB" id="8635at2157"/>
<organism evidence="3 4">
    <name type="scientific">Candidatus Halobonum tyrrellensis G22</name>
    <dbReference type="NCBI Taxonomy" id="1324957"/>
    <lineage>
        <taxon>Archaea</taxon>
        <taxon>Methanobacteriati</taxon>
        <taxon>Methanobacteriota</taxon>
        <taxon>Stenosarchaea group</taxon>
        <taxon>Halobacteria</taxon>
        <taxon>Halobacteriales</taxon>
        <taxon>Haloferacaceae</taxon>
        <taxon>Candidatus Halobonum</taxon>
    </lineage>
</organism>
<evidence type="ECO:0000313" key="3">
    <source>
        <dbReference type="EMBL" id="ESP87664.1"/>
    </source>
</evidence>
<comment type="caution">
    <text evidence="3">The sequence shown here is derived from an EMBL/GenBank/DDBJ whole genome shotgun (WGS) entry which is preliminary data.</text>
</comment>
<dbReference type="NCBIfam" id="TIGR01915">
    <property type="entry name" value="npdG"/>
    <property type="match status" value="1"/>
</dbReference>
<dbReference type="GO" id="GO:0016651">
    <property type="term" value="F:oxidoreductase activity, acting on NAD(P)H"/>
    <property type="evidence" value="ECO:0007669"/>
    <property type="project" value="InterPro"/>
</dbReference>
<name>V4HIB7_9EURY</name>
<dbReference type="EMBL" id="ASGZ01000052">
    <property type="protein sequence ID" value="ESP87664.1"/>
    <property type="molecule type" value="Genomic_DNA"/>
</dbReference>
<evidence type="ECO:0000259" key="2">
    <source>
        <dbReference type="Pfam" id="PF03807"/>
    </source>
</evidence>
<dbReference type="eggNOG" id="arCOG00457">
    <property type="taxonomic scope" value="Archaea"/>
</dbReference>
<dbReference type="GO" id="GO:0015677">
    <property type="term" value="P:copper ion import"/>
    <property type="evidence" value="ECO:0007669"/>
    <property type="project" value="TreeGrafter"/>
</dbReference>
<dbReference type="Proteomes" id="UP000017840">
    <property type="component" value="Unassembled WGS sequence"/>
</dbReference>
<dbReference type="GO" id="GO:0008823">
    <property type="term" value="F:cupric reductase (NADH) activity"/>
    <property type="evidence" value="ECO:0007669"/>
    <property type="project" value="TreeGrafter"/>
</dbReference>
<dbReference type="InterPro" id="IPR028939">
    <property type="entry name" value="P5C_Rdtase_cat_N"/>
</dbReference>
<evidence type="ECO:0000256" key="1">
    <source>
        <dbReference type="ARBA" id="ARBA00023002"/>
    </source>
</evidence>
<dbReference type="GO" id="GO:0005886">
    <property type="term" value="C:plasma membrane"/>
    <property type="evidence" value="ECO:0007669"/>
    <property type="project" value="TreeGrafter"/>
</dbReference>
<dbReference type="RefSeq" id="WP_023395100.1">
    <property type="nucleotide sequence ID" value="NZ_ASGZ01000052.1"/>
</dbReference>
<protein>
    <submittedName>
        <fullName evidence="3">NADPH-dependent F420 reductase</fullName>
    </submittedName>
</protein>
<keyword evidence="1" id="KW-0560">Oxidoreductase</keyword>
<dbReference type="PANTHER" id="PTHR14239">
    <property type="entry name" value="DUDULIN-RELATED"/>
    <property type="match status" value="1"/>
</dbReference>
<dbReference type="InterPro" id="IPR010185">
    <property type="entry name" value="NpdG"/>
</dbReference>
<dbReference type="GO" id="GO:0052851">
    <property type="term" value="F:ferric-chelate reductase (NADPH) activity"/>
    <property type="evidence" value="ECO:0007669"/>
    <property type="project" value="TreeGrafter"/>
</dbReference>
<dbReference type="SUPFAM" id="SSF51735">
    <property type="entry name" value="NAD(P)-binding Rossmann-fold domains"/>
    <property type="match status" value="1"/>
</dbReference>
<dbReference type="InterPro" id="IPR036291">
    <property type="entry name" value="NAD(P)-bd_dom_sf"/>
</dbReference>
<proteinExistence type="predicted"/>
<keyword evidence="4" id="KW-1185">Reference proteome</keyword>
<dbReference type="GO" id="GO:0050661">
    <property type="term" value="F:NADP binding"/>
    <property type="evidence" value="ECO:0007669"/>
    <property type="project" value="InterPro"/>
</dbReference>
<dbReference type="AlphaFoldDB" id="V4HIB7"/>
<dbReference type="InterPro" id="IPR051267">
    <property type="entry name" value="STEAP_metalloreductase"/>
</dbReference>
<dbReference type="STRING" id="1324957.K933_12625"/>
<sequence length="222" mass="22682">MRIALLGGTGDVGAGLALRWGHDTNHELLVGSRDPERAREASERYAAAVADRDREATVKGFDNAMVTDRADVAVLCVPAYHVADTVASVASGLDGDTVVVTPAAGTRRDDEGVHSHPPSAGSVAALVRGAVPDEAPVVGAFHTLAASRLADLDAALGVDTLVFGDDDDAKATVARLAEEIDGLRALDAGGLASAPEVEATTPLLVNVAANDDDVSDPGIRFS</sequence>
<gene>
    <name evidence="3" type="ORF">K933_12625</name>
</gene>
<feature type="domain" description="Pyrroline-5-carboxylate reductase catalytic N-terminal" evidence="2">
    <location>
        <begin position="2"/>
        <end position="105"/>
    </location>
</feature>
<dbReference type="Gene3D" id="3.40.50.720">
    <property type="entry name" value="NAD(P)-binding Rossmann-like Domain"/>
    <property type="match status" value="1"/>
</dbReference>
<dbReference type="GO" id="GO:0070967">
    <property type="term" value="F:coenzyme F420 binding"/>
    <property type="evidence" value="ECO:0007669"/>
    <property type="project" value="InterPro"/>
</dbReference>
<accession>V4HIB7</accession>
<dbReference type="GO" id="GO:0006740">
    <property type="term" value="P:NADPH regeneration"/>
    <property type="evidence" value="ECO:0007669"/>
    <property type="project" value="InterPro"/>
</dbReference>
<reference evidence="3 4" key="1">
    <citation type="journal article" date="2013" name="Genome Announc.">
        <title>Draft Genome Sequence of 'Candidatus Halobonum tyrrellensis' Strain G22, Isolated from the Hypersaline Waters of Lake Tyrrell, Australia.</title>
        <authorList>
            <person name="Ugalde J.A."/>
            <person name="Narasingarao P."/>
            <person name="Kuo S."/>
            <person name="Podell S."/>
            <person name="Allen E.E."/>
        </authorList>
    </citation>
    <scope>NUCLEOTIDE SEQUENCE [LARGE SCALE GENOMIC DNA]</scope>
    <source>
        <strain evidence="3 4">G22</strain>
    </source>
</reference>
<dbReference type="Pfam" id="PF03807">
    <property type="entry name" value="F420_oxidored"/>
    <property type="match status" value="1"/>
</dbReference>
<dbReference type="PANTHER" id="PTHR14239:SF0">
    <property type="entry name" value="F420-DEPENDENT NADP REDUCTASE"/>
    <property type="match status" value="1"/>
</dbReference>